<accession>A0AAD5RBA4</accession>
<dbReference type="AlphaFoldDB" id="A0AAD5RBA4"/>
<keyword evidence="2" id="KW-1185">Reference proteome</keyword>
<dbReference type="Gene3D" id="3.40.50.2300">
    <property type="match status" value="1"/>
</dbReference>
<name>A0AAD5RBA4_PARTN</name>
<dbReference type="Proteomes" id="UP001196413">
    <property type="component" value="Unassembled WGS sequence"/>
</dbReference>
<evidence type="ECO:0000313" key="1">
    <source>
        <dbReference type="EMBL" id="KAJ1372798.1"/>
    </source>
</evidence>
<feature type="non-terminal residue" evidence="1">
    <location>
        <position position="90"/>
    </location>
</feature>
<evidence type="ECO:0000313" key="2">
    <source>
        <dbReference type="Proteomes" id="UP001196413"/>
    </source>
</evidence>
<sequence>MNCPLQVKMWYSIAIYAALTSYNVVGLSCKPRAGGTPVPIGVFMTSVLPHSLDKRPFDVVPAIKLALNFIQNHSCILNGFKLELIYKDTK</sequence>
<reference evidence="1" key="1">
    <citation type="submission" date="2021-06" db="EMBL/GenBank/DDBJ databases">
        <title>Parelaphostrongylus tenuis whole genome reference sequence.</title>
        <authorList>
            <person name="Garwood T.J."/>
            <person name="Larsen P.A."/>
            <person name="Fountain-Jones N.M."/>
            <person name="Garbe J.R."/>
            <person name="Macchietto M.G."/>
            <person name="Kania S.A."/>
            <person name="Gerhold R.W."/>
            <person name="Richards J.E."/>
            <person name="Wolf T.M."/>
        </authorList>
    </citation>
    <scope>NUCLEOTIDE SEQUENCE</scope>
    <source>
        <strain evidence="1">MNPRO001-30</strain>
        <tissue evidence="1">Meninges</tissue>
    </source>
</reference>
<gene>
    <name evidence="1" type="ORF">KIN20_035067</name>
</gene>
<proteinExistence type="predicted"/>
<dbReference type="EMBL" id="JAHQIW010007185">
    <property type="protein sequence ID" value="KAJ1372798.1"/>
    <property type="molecule type" value="Genomic_DNA"/>
</dbReference>
<comment type="caution">
    <text evidence="1">The sequence shown here is derived from an EMBL/GenBank/DDBJ whole genome shotgun (WGS) entry which is preliminary data.</text>
</comment>
<organism evidence="1 2">
    <name type="scientific">Parelaphostrongylus tenuis</name>
    <name type="common">Meningeal worm</name>
    <dbReference type="NCBI Taxonomy" id="148309"/>
    <lineage>
        <taxon>Eukaryota</taxon>
        <taxon>Metazoa</taxon>
        <taxon>Ecdysozoa</taxon>
        <taxon>Nematoda</taxon>
        <taxon>Chromadorea</taxon>
        <taxon>Rhabditida</taxon>
        <taxon>Rhabditina</taxon>
        <taxon>Rhabditomorpha</taxon>
        <taxon>Strongyloidea</taxon>
        <taxon>Metastrongylidae</taxon>
        <taxon>Parelaphostrongylus</taxon>
    </lineage>
</organism>
<protein>
    <submittedName>
        <fullName evidence="1">Uncharacterized protein</fullName>
    </submittedName>
</protein>